<keyword evidence="1" id="KW-1133">Transmembrane helix</keyword>
<evidence type="ECO:0000256" key="1">
    <source>
        <dbReference type="SAM" id="Phobius"/>
    </source>
</evidence>
<dbReference type="EMBL" id="GIBP01011963">
    <property type="protein sequence ID" value="NDV40932.1"/>
    <property type="molecule type" value="Transcribed_RNA"/>
</dbReference>
<keyword evidence="1" id="KW-0472">Membrane</keyword>
<sequence length="41" mass="4807">MLLKCYLKMNLTQQKQMCILMVLFYGKLSIMPPILTPTNMN</sequence>
<keyword evidence="1" id="KW-0812">Transmembrane</keyword>
<organism evidence="2">
    <name type="scientific">Arcella intermedia</name>
    <dbReference type="NCBI Taxonomy" id="1963864"/>
    <lineage>
        <taxon>Eukaryota</taxon>
        <taxon>Amoebozoa</taxon>
        <taxon>Tubulinea</taxon>
        <taxon>Elardia</taxon>
        <taxon>Arcellinida</taxon>
        <taxon>Sphaerothecina</taxon>
        <taxon>Arcellidae</taxon>
        <taxon>Arcella</taxon>
    </lineage>
</organism>
<dbReference type="AlphaFoldDB" id="A0A6B2LUL9"/>
<name>A0A6B2LUL9_9EUKA</name>
<feature type="transmembrane region" description="Helical" evidence="1">
    <location>
        <begin position="17"/>
        <end position="35"/>
    </location>
</feature>
<accession>A0A6B2LUL9</accession>
<reference evidence="2" key="1">
    <citation type="journal article" date="2020" name="J. Eukaryot. Microbiol.">
        <title>De novo Sequencing, Assembly and Annotation of the Transcriptome for the Free-Living Testate Amoeba Arcella intermedia.</title>
        <authorList>
            <person name="Ribeiro G.M."/>
            <person name="Porfirio-Sousa A.L."/>
            <person name="Maurer-Alcala X.X."/>
            <person name="Katz L.A."/>
            <person name="Lahr D.J.G."/>
        </authorList>
    </citation>
    <scope>NUCLEOTIDE SEQUENCE</scope>
</reference>
<evidence type="ECO:0000313" key="2">
    <source>
        <dbReference type="EMBL" id="NDV40932.1"/>
    </source>
</evidence>
<protein>
    <submittedName>
        <fullName evidence="2">Uncharacterized protein</fullName>
    </submittedName>
</protein>
<proteinExistence type="predicted"/>